<comment type="caution">
    <text evidence="8">The sequence shown here is derived from an EMBL/GenBank/DDBJ whole genome shotgun (WGS) entry which is preliminary data.</text>
</comment>
<dbReference type="PRINTS" id="PR00420">
    <property type="entry name" value="RNGMNOXGNASE"/>
</dbReference>
<dbReference type="AlphaFoldDB" id="A0A1B7M0T9"/>
<dbReference type="Pfam" id="PF01494">
    <property type="entry name" value="FAD_binding_3"/>
    <property type="match status" value="1"/>
</dbReference>
<dbReference type="InterPro" id="IPR038220">
    <property type="entry name" value="PHOX_C_sf"/>
</dbReference>
<dbReference type="CDD" id="cd02979">
    <property type="entry name" value="PHOX_C"/>
    <property type="match status" value="1"/>
</dbReference>
<sequence length="653" mass="72668">MQFHYRGYNSEDPRIKPAAGYGVDRPEEIPDEMDVLIVGTGPAAAVVLAQLSRFPSINVRAIEKRPGRLEVGQADGIQARSVETFQAFGFAEEVIAESYRNVEMAFWAPDKEDPTKIVRSSRSPDDATGISEFPHIYVNQSRILDYFLRDAERAPGRATPDYGVEFVTAQIDPDAVYPVTATIRYVAGERLGEERTVKAKYLVGGDGARSTVRKTLGHRLEGDASMHAWGVIDIMANTDFPDIQLKCSIQSHDKGNILLIPREGGYLVRMYVDLGEVTEANAKTIRSTPVQDIIDTANAVLSPYTLDVKSVAWWSVYEVAHRVATGFDDVPEGERDTRTPHAFIMGDACHTHSAKAGQGMNVSMQDGFNLGWKLGAVLENRAPASLLNTYAEERSVVAHDLINFDKQWSSIMATQGDDSSEVEEFYTKTFEFPAGFMTEYTENQVTLGTQHQELAAGFPVGKRFKSAEVIRRADNRWRHLGHFHEADGRWRVYVFADSAAPALEGTPTAEFANWWQEDPASPRVVYTPANGDTDAVFDTKVIYQQDYTEVEHYNVPAAFQPVKVPYGLIDINQIYAAGHGRDIFREREISSNGAIVIVRPDQYVAGVLPLDAREELVEFFANNMIEAEETAPAEYINDLEIAERAALAIHVED</sequence>
<evidence type="ECO:0000313" key="8">
    <source>
        <dbReference type="EMBL" id="OAV61825.1"/>
    </source>
</evidence>
<evidence type="ECO:0000256" key="4">
    <source>
        <dbReference type="ARBA" id="ARBA00022827"/>
    </source>
</evidence>
<evidence type="ECO:0000256" key="2">
    <source>
        <dbReference type="ARBA" id="ARBA00007801"/>
    </source>
</evidence>
<dbReference type="InterPro" id="IPR050641">
    <property type="entry name" value="RIFMO-like"/>
</dbReference>
<keyword evidence="4" id="KW-0274">FAD</keyword>
<gene>
    <name evidence="8" type="ORF">A6F49_08000</name>
</gene>
<dbReference type="Gene3D" id="3.50.50.60">
    <property type="entry name" value="FAD/NAD(P)-binding domain"/>
    <property type="match status" value="1"/>
</dbReference>
<comment type="similarity">
    <text evidence="2">Belongs to the PheA/TfdB FAD monooxygenase family.</text>
</comment>
<name>A0A1B7M0T9_9MICC</name>
<dbReference type="InterPro" id="IPR012941">
    <property type="entry name" value="Phe_hydrox_C_dim_dom"/>
</dbReference>
<keyword evidence="3" id="KW-0285">Flavoprotein</keyword>
<dbReference type="GO" id="GO:0071949">
    <property type="term" value="F:FAD binding"/>
    <property type="evidence" value="ECO:0007669"/>
    <property type="project" value="InterPro"/>
</dbReference>
<evidence type="ECO:0000256" key="1">
    <source>
        <dbReference type="ARBA" id="ARBA00001974"/>
    </source>
</evidence>
<dbReference type="Proteomes" id="UP000078292">
    <property type="component" value="Unassembled WGS sequence"/>
</dbReference>
<dbReference type="EMBL" id="LXEY01000015">
    <property type="protein sequence ID" value="OAV61825.1"/>
    <property type="molecule type" value="Genomic_DNA"/>
</dbReference>
<feature type="domain" description="FAD-binding" evidence="6">
    <location>
        <begin position="32"/>
        <end position="404"/>
    </location>
</feature>
<feature type="domain" description="Phenol hydroxylase-like C-terminal dimerisation" evidence="7">
    <location>
        <begin position="439"/>
        <end position="627"/>
    </location>
</feature>
<dbReference type="NCBIfam" id="NF006144">
    <property type="entry name" value="PRK08294.1"/>
    <property type="match status" value="1"/>
</dbReference>
<dbReference type="InterPro" id="IPR036249">
    <property type="entry name" value="Thioredoxin-like_sf"/>
</dbReference>
<dbReference type="SUPFAM" id="SSF51905">
    <property type="entry name" value="FAD/NAD(P)-binding domain"/>
    <property type="match status" value="1"/>
</dbReference>
<evidence type="ECO:0000259" key="6">
    <source>
        <dbReference type="Pfam" id="PF01494"/>
    </source>
</evidence>
<dbReference type="STRING" id="1837282.A6F49_08000"/>
<dbReference type="Gene3D" id="3.40.30.20">
    <property type="match status" value="1"/>
</dbReference>
<dbReference type="GO" id="GO:0016709">
    <property type="term" value="F:oxidoreductase activity, acting on paired donors, with incorporation or reduction of molecular oxygen, NAD(P)H as one donor, and incorporation of one atom of oxygen"/>
    <property type="evidence" value="ECO:0007669"/>
    <property type="project" value="UniProtKB-ARBA"/>
</dbReference>
<dbReference type="SUPFAM" id="SSF54373">
    <property type="entry name" value="FAD-linked reductases, C-terminal domain"/>
    <property type="match status" value="1"/>
</dbReference>
<organism evidence="8 9">
    <name type="scientific">Enteractinococcus helveticum</name>
    <dbReference type="NCBI Taxonomy" id="1837282"/>
    <lineage>
        <taxon>Bacteria</taxon>
        <taxon>Bacillati</taxon>
        <taxon>Actinomycetota</taxon>
        <taxon>Actinomycetes</taxon>
        <taxon>Micrococcales</taxon>
        <taxon>Micrococcaceae</taxon>
    </lineage>
</organism>
<dbReference type="InterPro" id="IPR036188">
    <property type="entry name" value="FAD/NAD-bd_sf"/>
</dbReference>
<evidence type="ECO:0000256" key="5">
    <source>
        <dbReference type="ARBA" id="ARBA00023002"/>
    </source>
</evidence>
<keyword evidence="5" id="KW-0560">Oxidoreductase</keyword>
<comment type="cofactor">
    <cofactor evidence="1">
        <name>FAD</name>
        <dbReference type="ChEBI" id="CHEBI:57692"/>
    </cofactor>
</comment>
<dbReference type="Gene3D" id="3.30.9.10">
    <property type="entry name" value="D-Amino Acid Oxidase, subunit A, domain 2"/>
    <property type="match status" value="1"/>
</dbReference>
<dbReference type="SUPFAM" id="SSF52833">
    <property type="entry name" value="Thioredoxin-like"/>
    <property type="match status" value="1"/>
</dbReference>
<dbReference type="PANTHER" id="PTHR43004:SF19">
    <property type="entry name" value="BINDING MONOOXYGENASE, PUTATIVE (JCVI)-RELATED"/>
    <property type="match status" value="1"/>
</dbReference>
<dbReference type="Pfam" id="PF07976">
    <property type="entry name" value="Phe_hydrox_dim"/>
    <property type="match status" value="1"/>
</dbReference>
<dbReference type="OrthoDB" id="4246007at2"/>
<keyword evidence="8" id="KW-0503">Monooxygenase</keyword>
<reference evidence="8 9" key="1">
    <citation type="submission" date="2016-04" db="EMBL/GenBank/DDBJ databases">
        <title>First whole genome shotgun sequence of the bacterium Enteractinococcus sp. strain UASWS1574.</title>
        <authorList>
            <person name="Crovadore J."/>
            <person name="Chablais R."/>
            <person name="Lefort F."/>
        </authorList>
    </citation>
    <scope>NUCLEOTIDE SEQUENCE [LARGE SCALE GENOMIC DNA]</scope>
    <source>
        <strain evidence="8 9">UASWS1574</strain>
    </source>
</reference>
<accession>A0A1B7M0T9</accession>
<evidence type="ECO:0000313" key="9">
    <source>
        <dbReference type="Proteomes" id="UP000078292"/>
    </source>
</evidence>
<dbReference type="RefSeq" id="WP_043057341.1">
    <property type="nucleotide sequence ID" value="NZ_LXEY01000015.1"/>
</dbReference>
<keyword evidence="9" id="KW-1185">Reference proteome</keyword>
<protein>
    <submittedName>
        <fullName evidence="8">Phenol 2-monooxygenase</fullName>
    </submittedName>
</protein>
<evidence type="ECO:0000256" key="3">
    <source>
        <dbReference type="ARBA" id="ARBA00022630"/>
    </source>
</evidence>
<evidence type="ECO:0000259" key="7">
    <source>
        <dbReference type="Pfam" id="PF07976"/>
    </source>
</evidence>
<dbReference type="PANTHER" id="PTHR43004">
    <property type="entry name" value="TRK SYSTEM POTASSIUM UPTAKE PROTEIN"/>
    <property type="match status" value="1"/>
</dbReference>
<dbReference type="InterPro" id="IPR002938">
    <property type="entry name" value="FAD-bd"/>
</dbReference>
<proteinExistence type="inferred from homology"/>